<evidence type="ECO:0000256" key="2">
    <source>
        <dbReference type="ARBA" id="ARBA00023008"/>
    </source>
</evidence>
<evidence type="ECO:0000259" key="3">
    <source>
        <dbReference type="Pfam" id="PF07731"/>
    </source>
</evidence>
<feature type="domain" description="Plastocyanin-like" evidence="3">
    <location>
        <begin position="391"/>
        <end position="506"/>
    </location>
</feature>
<dbReference type="Proteomes" id="UP000472372">
    <property type="component" value="Chromosome 4"/>
</dbReference>
<evidence type="ECO:0000313" key="5">
    <source>
        <dbReference type="EMBL" id="CAE7033325.1"/>
    </source>
</evidence>
<reference evidence="5" key="1">
    <citation type="submission" date="2021-02" db="EMBL/GenBank/DDBJ databases">
        <authorList>
            <person name="Syme A R."/>
            <person name="Syme A R."/>
            <person name="Moolhuijzen P."/>
        </authorList>
    </citation>
    <scope>NUCLEOTIDE SEQUENCE</scope>
    <source>
        <strain evidence="5">W1-1</strain>
    </source>
</reference>
<organism evidence="5 6">
    <name type="scientific">Pyrenophora teres f. teres</name>
    <dbReference type="NCBI Taxonomy" id="97479"/>
    <lineage>
        <taxon>Eukaryota</taxon>
        <taxon>Fungi</taxon>
        <taxon>Dikarya</taxon>
        <taxon>Ascomycota</taxon>
        <taxon>Pezizomycotina</taxon>
        <taxon>Dothideomycetes</taxon>
        <taxon>Pleosporomycetidae</taxon>
        <taxon>Pleosporales</taxon>
        <taxon>Pleosporineae</taxon>
        <taxon>Pleosporaceae</taxon>
        <taxon>Pyrenophora</taxon>
    </lineage>
</organism>
<evidence type="ECO:0000256" key="1">
    <source>
        <dbReference type="ARBA" id="ARBA00010609"/>
    </source>
</evidence>
<dbReference type="GO" id="GO:0016491">
    <property type="term" value="F:oxidoreductase activity"/>
    <property type="evidence" value="ECO:0007669"/>
    <property type="project" value="InterPro"/>
</dbReference>
<dbReference type="EMBL" id="HG992980">
    <property type="protein sequence ID" value="CAE7033325.1"/>
    <property type="molecule type" value="Genomic_DNA"/>
</dbReference>
<gene>
    <name evidence="5" type="ORF">PTTW11_05189</name>
</gene>
<dbReference type="GO" id="GO:0005507">
    <property type="term" value="F:copper ion binding"/>
    <property type="evidence" value="ECO:0007669"/>
    <property type="project" value="InterPro"/>
</dbReference>
<dbReference type="InterPro" id="IPR008972">
    <property type="entry name" value="Cupredoxin"/>
</dbReference>
<dbReference type="CDD" id="cd13866">
    <property type="entry name" value="CuRO_2_BOD"/>
    <property type="match status" value="1"/>
</dbReference>
<proteinExistence type="inferred from homology"/>
<sequence>MFSSTVTHLLALLSYFVISSHAAPYPTDTLPPNNKTTRWNSPEYKWIFDHPLPIPPVKEPKLRNSTYTNNETGAVIDYYEVQVTAIEKQVYPNLPATTLYTYDGIQPGPTFMMHKGRQAVVRFTNNSPTNSSVHVHGQYNRAPFDGWAADYTLPGQYKDYYYPNAQNARTIWYHDHTEYLTAKNVYRGLEGFYIITDEEEQALNLPAGDYDIPLSLSAKQYATDGSLVDEENNNTGLWGDVLQVNGQPWPFLNVEPRKYRFRVLNGAVSRAFDLSLLEDKCNKTINFDIIASDGGLFSHPVNTNHFAIANGERYEIIVDFASYAGKNITMLNERGMVGNLDYAATDRVMRFVVGNQTTNCTNNGQIPENLRYIPPAPETNVTKNFTFSRIDGDWVINGVGWADIENRILTRPTLGEDEIWELRHGGGNASHPVHIHLVDFQVLSREGGRNMVLPYEAAGMKDVIWIAPGEVVRVVARYAPWKGVYMFHCHNLIHEDHDMLVAFNVTQLEKWGYDNSTIFIDPMEPRFRPKDANPEDYTEESIYKKLDWFYSLDAYNQTSEWETDS</sequence>
<dbReference type="AlphaFoldDB" id="A0A6Y9WJC5"/>
<evidence type="ECO:0000259" key="4">
    <source>
        <dbReference type="Pfam" id="PF07732"/>
    </source>
</evidence>
<comment type="similarity">
    <text evidence="1">Belongs to the multicopper oxidase family.</text>
</comment>
<protein>
    <submittedName>
        <fullName evidence="5">SufI</fullName>
    </submittedName>
</protein>
<dbReference type="InterPro" id="IPR045087">
    <property type="entry name" value="Cu-oxidase_fam"/>
</dbReference>
<feature type="domain" description="Plastocyanin-like" evidence="4">
    <location>
        <begin position="92"/>
        <end position="199"/>
    </location>
</feature>
<dbReference type="Gene3D" id="2.60.40.420">
    <property type="entry name" value="Cupredoxins - blue copper proteins"/>
    <property type="match status" value="3"/>
</dbReference>
<dbReference type="Pfam" id="PF07732">
    <property type="entry name" value="Cu-oxidase_3"/>
    <property type="match status" value="1"/>
</dbReference>
<dbReference type="Pfam" id="PF07731">
    <property type="entry name" value="Cu-oxidase_2"/>
    <property type="match status" value="1"/>
</dbReference>
<name>A0A6Y9WJC5_9PLEO</name>
<dbReference type="SUPFAM" id="SSF49503">
    <property type="entry name" value="Cupredoxins"/>
    <property type="match status" value="2"/>
</dbReference>
<dbReference type="InterPro" id="IPR011707">
    <property type="entry name" value="Cu-oxidase-like_N"/>
</dbReference>
<dbReference type="PANTHER" id="PTHR48267">
    <property type="entry name" value="CUPREDOXIN SUPERFAMILY PROTEIN"/>
    <property type="match status" value="1"/>
</dbReference>
<dbReference type="CDD" id="cd13889">
    <property type="entry name" value="CuRO_3_BOD"/>
    <property type="match status" value="1"/>
</dbReference>
<dbReference type="PANTHER" id="PTHR48267:SF1">
    <property type="entry name" value="BILIRUBIN OXIDASE"/>
    <property type="match status" value="1"/>
</dbReference>
<accession>A0A6Y9WJC5</accession>
<evidence type="ECO:0000313" key="6">
    <source>
        <dbReference type="Proteomes" id="UP000472372"/>
    </source>
</evidence>
<dbReference type="InterPro" id="IPR011706">
    <property type="entry name" value="Cu-oxidase_C"/>
</dbReference>
<keyword evidence="2" id="KW-0186">Copper</keyword>